<protein>
    <recommendedName>
        <fullName evidence="3 9">Diaminopimelate epimerase</fullName>
        <shortName evidence="9">DAP epimerase</shortName>
        <ecNumber evidence="3 9">5.1.1.7</ecNumber>
    </recommendedName>
    <alternativeName>
        <fullName evidence="9">PLP-independent amino acid racemase</fullName>
    </alternativeName>
</protein>
<sequence length="278" mass="30696">MQPICFDKMHGLGNDFIVLDCRDTAFDWSREQIAALAKRHTGIGFDQLLIIEPATREADFTYRIFNADGSEVEHCGNGARCFGKYLRDYQLFDFSRPVKVAVKRGLIEIDYQGLAEGIEQFSVDMGVPDFSFFTSQQTSALQQLITVAEQEYAFGIVSMGNPHAVCQVENVVDAPVEEVGRALQQNVLFPDRVNVGFMEVVSRNEIRLRVFERGVGETQACGTGACGAVAVGIARGILNERVFVALPGGRLQIQWKGEGYPLKMSGAAERVFTGKLVL</sequence>
<dbReference type="Proteomes" id="UP000254601">
    <property type="component" value="Unassembled WGS sequence"/>
</dbReference>
<dbReference type="InterPro" id="IPR001653">
    <property type="entry name" value="DAP_epimerase_DapF"/>
</dbReference>
<comment type="subunit">
    <text evidence="9">Homodimer.</text>
</comment>
<keyword evidence="5 9" id="KW-0028">Amino-acid biosynthesis</keyword>
<feature type="active site" description="Proton acceptor" evidence="9">
    <location>
        <position position="221"/>
    </location>
</feature>
<evidence type="ECO:0000256" key="1">
    <source>
        <dbReference type="ARBA" id="ARBA00005196"/>
    </source>
</evidence>
<accession>A0A380MPD9</accession>
<dbReference type="FunFam" id="3.10.310.10:FF:000001">
    <property type="entry name" value="Diaminopimelate epimerase"/>
    <property type="match status" value="1"/>
</dbReference>
<dbReference type="Pfam" id="PF01678">
    <property type="entry name" value="DAP_epimerase"/>
    <property type="match status" value="2"/>
</dbReference>
<dbReference type="PROSITE" id="PS01326">
    <property type="entry name" value="DAP_EPIMERASE"/>
    <property type="match status" value="1"/>
</dbReference>
<dbReference type="GO" id="GO:0008837">
    <property type="term" value="F:diaminopimelate epimerase activity"/>
    <property type="evidence" value="ECO:0007669"/>
    <property type="project" value="UniProtKB-UniRule"/>
</dbReference>
<feature type="binding site" evidence="9">
    <location>
        <position position="14"/>
    </location>
    <ligand>
        <name>substrate</name>
    </ligand>
</feature>
<gene>
    <name evidence="9 11" type="primary">dapF</name>
    <name evidence="11" type="ORF">NCTC13337_00458</name>
</gene>
<dbReference type="HAMAP" id="MF_00197">
    <property type="entry name" value="DAP_epimerase"/>
    <property type="match status" value="1"/>
</dbReference>
<reference evidence="11 12" key="1">
    <citation type="submission" date="2018-06" db="EMBL/GenBank/DDBJ databases">
        <authorList>
            <consortium name="Pathogen Informatics"/>
            <person name="Doyle S."/>
        </authorList>
    </citation>
    <scope>NUCLEOTIDE SEQUENCE [LARGE SCALE GENOMIC DNA]</scope>
    <source>
        <strain evidence="11 12">NCTC13337</strain>
    </source>
</reference>
<feature type="active site" evidence="10">
    <location>
        <position position="75"/>
    </location>
</feature>
<dbReference type="AlphaFoldDB" id="A0A380MPD9"/>
<proteinExistence type="inferred from homology"/>
<feature type="site" description="Could be important to modulate the pK values of the two catalytic cysteine residues" evidence="9">
    <location>
        <position position="212"/>
    </location>
</feature>
<feature type="active site" description="Proton donor" evidence="9">
    <location>
        <position position="75"/>
    </location>
</feature>
<feature type="binding site" evidence="9">
    <location>
        <begin position="76"/>
        <end position="77"/>
    </location>
    <ligand>
        <name>substrate</name>
    </ligand>
</feature>
<feature type="binding site" evidence="9">
    <location>
        <begin position="222"/>
        <end position="223"/>
    </location>
    <ligand>
        <name>substrate</name>
    </ligand>
</feature>
<feature type="site" description="Could be important to modulate the pK values of the two catalytic cysteine residues" evidence="9">
    <location>
        <position position="163"/>
    </location>
</feature>
<dbReference type="PANTHER" id="PTHR31689">
    <property type="entry name" value="DIAMINOPIMELATE EPIMERASE, CHLOROPLASTIC"/>
    <property type="match status" value="1"/>
</dbReference>
<feature type="binding site" evidence="9">
    <location>
        <position position="47"/>
    </location>
    <ligand>
        <name>substrate</name>
    </ligand>
</feature>
<keyword evidence="12" id="KW-1185">Reference proteome</keyword>
<evidence type="ECO:0000256" key="6">
    <source>
        <dbReference type="ARBA" id="ARBA00023154"/>
    </source>
</evidence>
<keyword evidence="7 9" id="KW-0413">Isomerase</keyword>
<evidence type="ECO:0000313" key="12">
    <source>
        <dbReference type="Proteomes" id="UP000254601"/>
    </source>
</evidence>
<evidence type="ECO:0000256" key="2">
    <source>
        <dbReference type="ARBA" id="ARBA00010219"/>
    </source>
</evidence>
<evidence type="ECO:0000313" key="11">
    <source>
        <dbReference type="EMBL" id="SUO93906.1"/>
    </source>
</evidence>
<dbReference type="GO" id="GO:0005829">
    <property type="term" value="C:cytosol"/>
    <property type="evidence" value="ECO:0007669"/>
    <property type="project" value="TreeGrafter"/>
</dbReference>
<comment type="catalytic activity">
    <reaction evidence="8 9">
        <text>(2S,6S)-2,6-diaminopimelate = meso-2,6-diaminopimelate</text>
        <dbReference type="Rhea" id="RHEA:15393"/>
        <dbReference type="ChEBI" id="CHEBI:57609"/>
        <dbReference type="ChEBI" id="CHEBI:57791"/>
        <dbReference type="EC" id="5.1.1.7"/>
    </reaction>
</comment>
<name>A0A380MPD9_9GAMM</name>
<evidence type="ECO:0000256" key="9">
    <source>
        <dbReference type="HAMAP-Rule" id="MF_00197"/>
    </source>
</evidence>
<organism evidence="11 12">
    <name type="scientific">Suttonella ornithocola</name>
    <dbReference type="NCBI Taxonomy" id="279832"/>
    <lineage>
        <taxon>Bacteria</taxon>
        <taxon>Pseudomonadati</taxon>
        <taxon>Pseudomonadota</taxon>
        <taxon>Gammaproteobacteria</taxon>
        <taxon>Cardiobacteriales</taxon>
        <taxon>Cardiobacteriaceae</taxon>
        <taxon>Suttonella</taxon>
    </lineage>
</organism>
<dbReference type="EC" id="5.1.1.7" evidence="3 9"/>
<evidence type="ECO:0000256" key="5">
    <source>
        <dbReference type="ARBA" id="ARBA00022605"/>
    </source>
</evidence>
<feature type="binding site" evidence="9">
    <location>
        <position position="66"/>
    </location>
    <ligand>
        <name>substrate</name>
    </ligand>
</feature>
<dbReference type="UniPathway" id="UPA00034">
    <property type="reaction ID" value="UER00025"/>
</dbReference>
<feature type="site" description="Important for dimerization" evidence="9">
    <location>
        <position position="272"/>
    </location>
</feature>
<dbReference type="EMBL" id="UHIC01000001">
    <property type="protein sequence ID" value="SUO93906.1"/>
    <property type="molecule type" value="Genomic_DNA"/>
</dbReference>
<dbReference type="GO" id="GO:0009089">
    <property type="term" value="P:lysine biosynthetic process via diaminopimelate"/>
    <property type="evidence" value="ECO:0007669"/>
    <property type="project" value="UniProtKB-UniRule"/>
</dbReference>
<evidence type="ECO:0000256" key="10">
    <source>
        <dbReference type="PROSITE-ProRule" id="PRU10125"/>
    </source>
</evidence>
<feature type="binding site" evidence="9">
    <location>
        <position position="194"/>
    </location>
    <ligand>
        <name>substrate</name>
    </ligand>
</feature>
<keyword evidence="4 9" id="KW-0963">Cytoplasm</keyword>
<feature type="binding site" evidence="9">
    <location>
        <position position="161"/>
    </location>
    <ligand>
        <name>substrate</name>
    </ligand>
</feature>
<dbReference type="Gene3D" id="3.10.310.10">
    <property type="entry name" value="Diaminopimelate Epimerase, Chain A, domain 1"/>
    <property type="match status" value="2"/>
</dbReference>
<comment type="pathway">
    <text evidence="1 9">Amino-acid biosynthesis; L-lysine biosynthesis via DAP pathway; DL-2,6-diaminopimelate from LL-2,6-diaminopimelate: step 1/1.</text>
</comment>
<feature type="binding site" evidence="9">
    <location>
        <begin position="212"/>
        <end position="213"/>
    </location>
    <ligand>
        <name>substrate</name>
    </ligand>
</feature>
<dbReference type="SUPFAM" id="SSF54506">
    <property type="entry name" value="Diaminopimelate epimerase-like"/>
    <property type="match status" value="2"/>
</dbReference>
<comment type="function">
    <text evidence="9">Catalyzes the stereoinversion of LL-2,6-diaminopimelate (L,L-DAP) to meso-diaminopimelate (meso-DAP), a precursor of L-lysine and an essential component of the bacterial peptidoglycan.</text>
</comment>
<dbReference type="RefSeq" id="WP_072576445.1">
    <property type="nucleotide sequence ID" value="NZ_LWHB01000073.1"/>
</dbReference>
<evidence type="ECO:0000256" key="7">
    <source>
        <dbReference type="ARBA" id="ARBA00023235"/>
    </source>
</evidence>
<dbReference type="InterPro" id="IPR018510">
    <property type="entry name" value="DAP_epimerase_AS"/>
</dbReference>
<dbReference type="NCBIfam" id="TIGR00652">
    <property type="entry name" value="DapF"/>
    <property type="match status" value="1"/>
</dbReference>
<evidence type="ECO:0000256" key="4">
    <source>
        <dbReference type="ARBA" id="ARBA00022490"/>
    </source>
</evidence>
<evidence type="ECO:0000256" key="3">
    <source>
        <dbReference type="ARBA" id="ARBA00013080"/>
    </source>
</evidence>
<keyword evidence="6 9" id="KW-0457">Lysine biosynthesis</keyword>
<dbReference type="OrthoDB" id="9805408at2"/>
<comment type="similarity">
    <text evidence="2 9">Belongs to the diaminopimelate epimerase family.</text>
</comment>
<dbReference type="PANTHER" id="PTHR31689:SF0">
    <property type="entry name" value="DIAMINOPIMELATE EPIMERASE"/>
    <property type="match status" value="1"/>
</dbReference>
<evidence type="ECO:0000256" key="8">
    <source>
        <dbReference type="ARBA" id="ARBA00051712"/>
    </source>
</evidence>
<comment type="subcellular location">
    <subcellularLocation>
        <location evidence="9">Cytoplasm</location>
    </subcellularLocation>
</comment>